<accession>A0A8I3AE65</accession>
<dbReference type="AlphaFoldDB" id="A0A8I3AE65"/>
<organism evidence="2 3">
    <name type="scientific">Boletus reticuloceps</name>
    <dbReference type="NCBI Taxonomy" id="495285"/>
    <lineage>
        <taxon>Eukaryota</taxon>
        <taxon>Fungi</taxon>
        <taxon>Dikarya</taxon>
        <taxon>Basidiomycota</taxon>
        <taxon>Agaricomycotina</taxon>
        <taxon>Agaricomycetes</taxon>
        <taxon>Agaricomycetidae</taxon>
        <taxon>Boletales</taxon>
        <taxon>Boletineae</taxon>
        <taxon>Boletaceae</taxon>
        <taxon>Boletoideae</taxon>
        <taxon>Boletus</taxon>
    </lineage>
</organism>
<reference evidence="2" key="1">
    <citation type="submission" date="2021-03" db="EMBL/GenBank/DDBJ databases">
        <title>Evolutionary innovations through gain and loss of genes in the ectomycorrhizal Boletales.</title>
        <authorList>
            <person name="Wu G."/>
            <person name="Miyauchi S."/>
            <person name="Morin E."/>
            <person name="Yang Z.-L."/>
            <person name="Xu J."/>
            <person name="Martin F.M."/>
        </authorList>
    </citation>
    <scope>NUCLEOTIDE SEQUENCE</scope>
    <source>
        <strain evidence="2">BR01</strain>
    </source>
</reference>
<dbReference type="Gene3D" id="3.40.50.1820">
    <property type="entry name" value="alpha/beta hydrolase"/>
    <property type="match status" value="1"/>
</dbReference>
<dbReference type="InterPro" id="IPR000073">
    <property type="entry name" value="AB_hydrolase_1"/>
</dbReference>
<name>A0A8I3AE65_9AGAM</name>
<feature type="domain" description="AB hydrolase-1" evidence="1">
    <location>
        <begin position="65"/>
        <end position="168"/>
    </location>
</feature>
<evidence type="ECO:0000259" key="1">
    <source>
        <dbReference type="Pfam" id="PF12697"/>
    </source>
</evidence>
<dbReference type="OrthoDB" id="94039at2759"/>
<protein>
    <recommendedName>
        <fullName evidence="1">AB hydrolase-1 domain-containing protein</fullName>
    </recommendedName>
</protein>
<dbReference type="SUPFAM" id="SSF53474">
    <property type="entry name" value="alpha/beta-Hydrolases"/>
    <property type="match status" value="1"/>
</dbReference>
<gene>
    <name evidence="2" type="ORF">JVT61DRAFT_8173</name>
</gene>
<evidence type="ECO:0000313" key="3">
    <source>
        <dbReference type="Proteomes" id="UP000683000"/>
    </source>
</evidence>
<keyword evidence="3" id="KW-1185">Reference proteome</keyword>
<comment type="caution">
    <text evidence="2">The sequence shown here is derived from an EMBL/GenBank/DDBJ whole genome shotgun (WGS) entry which is preliminary data.</text>
</comment>
<proteinExistence type="predicted"/>
<dbReference type="Pfam" id="PF12697">
    <property type="entry name" value="Abhydrolase_6"/>
    <property type="match status" value="1"/>
</dbReference>
<sequence>MSPSTTINSNFRVFSKSYVFDPRPHLPFRISAKRYWTHSDSEECTNGKTRSNPDDDKNRAEMLTLVFAHANGFHKEHWEPIIHRLFEQQWASEQCPFRIQDMWALDAPNHGDAAVMNEEVLAWGYSLFPWEVYARCVHAFLAGLGSGVDVDFSKRNLVAVGHSMGATAA</sequence>
<dbReference type="Proteomes" id="UP000683000">
    <property type="component" value="Unassembled WGS sequence"/>
</dbReference>
<dbReference type="EMBL" id="JAGFBS010000003">
    <property type="protein sequence ID" value="KAG6380088.1"/>
    <property type="molecule type" value="Genomic_DNA"/>
</dbReference>
<dbReference type="InterPro" id="IPR029058">
    <property type="entry name" value="AB_hydrolase_fold"/>
</dbReference>
<evidence type="ECO:0000313" key="2">
    <source>
        <dbReference type="EMBL" id="KAG6380088.1"/>
    </source>
</evidence>